<keyword evidence="2" id="KW-1185">Reference proteome</keyword>
<dbReference type="RefSeq" id="WP_279298327.1">
    <property type="nucleotide sequence ID" value="NZ_JAOTIF010000016.1"/>
</dbReference>
<organism evidence="1 2">
    <name type="scientific">Paraflavisolibacter caeni</name>
    <dbReference type="NCBI Taxonomy" id="2982496"/>
    <lineage>
        <taxon>Bacteria</taxon>
        <taxon>Pseudomonadati</taxon>
        <taxon>Bacteroidota</taxon>
        <taxon>Chitinophagia</taxon>
        <taxon>Chitinophagales</taxon>
        <taxon>Chitinophagaceae</taxon>
        <taxon>Paraflavisolibacter</taxon>
    </lineage>
</organism>
<proteinExistence type="predicted"/>
<dbReference type="Proteomes" id="UP001155483">
    <property type="component" value="Unassembled WGS sequence"/>
</dbReference>
<comment type="caution">
    <text evidence="1">The sequence shown here is derived from an EMBL/GenBank/DDBJ whole genome shotgun (WGS) entry which is preliminary data.</text>
</comment>
<protein>
    <recommendedName>
        <fullName evidence="3">DUF4145 domain-containing protein</fullName>
    </recommendedName>
</protein>
<gene>
    <name evidence="1" type="ORF">OCK74_17340</name>
</gene>
<evidence type="ECO:0000313" key="1">
    <source>
        <dbReference type="EMBL" id="MCU7550888.1"/>
    </source>
</evidence>
<sequence length="378" mass="43098">MQFEFVSDETFQTILERDYDELQRCLGSKAAKSVLILAGSIVEALLSDYFIENLPAGHTQATILNLALSNLLDLAENEGLISRSDKNLATVIKDYRNLIHPGREVRKNEQFDFETAELSFKILNLLIRKIERKYREKFGYTADDIMASLNEDWNYHSIYSSVITRLSIAEKNKLIDELVSQENKLKSKFVKFEGEFNYENTYENIEEVKSLVTELKPILKQETILSYLKELVHAVTSGHSLQALALYNLFHEDLHLLPEQEQEMVSIYMLSLYSDISENSSDLAVEKTYSTIGKYTKTEKGKDYLKSVCGFAIPHFGGAGVNYEFDVLEQILNSFSEAVKDEVLADLKAKLLPLENVPANIKKDFVEPAVKRGILSFE</sequence>
<evidence type="ECO:0000313" key="2">
    <source>
        <dbReference type="Proteomes" id="UP001155483"/>
    </source>
</evidence>
<accession>A0A9X2XPB5</accession>
<reference evidence="1" key="2">
    <citation type="submission" date="2023-04" db="EMBL/GenBank/DDBJ databases">
        <title>Paracnuella aquatica gen. nov., sp. nov., a member of the family Chitinophagaceae isolated from a hot spring.</title>
        <authorList>
            <person name="Wang C."/>
        </authorList>
    </citation>
    <scope>NUCLEOTIDE SEQUENCE</scope>
    <source>
        <strain evidence="1">LB-8</strain>
    </source>
</reference>
<evidence type="ECO:0008006" key="3">
    <source>
        <dbReference type="Google" id="ProtNLM"/>
    </source>
</evidence>
<dbReference type="AlphaFoldDB" id="A0A9X2XPB5"/>
<name>A0A9X2XPB5_9BACT</name>
<reference evidence="1" key="1">
    <citation type="submission" date="2022-09" db="EMBL/GenBank/DDBJ databases">
        <authorList>
            <person name="Yuan C."/>
            <person name="Ke Z."/>
        </authorList>
    </citation>
    <scope>NUCLEOTIDE SEQUENCE</scope>
    <source>
        <strain evidence="1">LB-8</strain>
    </source>
</reference>
<dbReference type="EMBL" id="JAOTIF010000016">
    <property type="protein sequence ID" value="MCU7550888.1"/>
    <property type="molecule type" value="Genomic_DNA"/>
</dbReference>